<dbReference type="RefSeq" id="WP_249248353.1">
    <property type="nucleotide sequence ID" value="NZ_JAKIKT010000002.1"/>
</dbReference>
<protein>
    <submittedName>
        <fullName evidence="2">Beta-lysine N-acetyltransferase</fullName>
    </submittedName>
</protein>
<dbReference type="Gene3D" id="3.40.630.30">
    <property type="match status" value="1"/>
</dbReference>
<comment type="caution">
    <text evidence="2">The sequence shown here is derived from an EMBL/GenBank/DDBJ whole genome shotgun (WGS) entry which is preliminary data.</text>
</comment>
<dbReference type="Proteomes" id="UP001202831">
    <property type="component" value="Unassembled WGS sequence"/>
</dbReference>
<dbReference type="InterPro" id="IPR000182">
    <property type="entry name" value="GNAT_dom"/>
</dbReference>
<dbReference type="Pfam" id="PF00583">
    <property type="entry name" value="Acetyltransf_1"/>
    <property type="match status" value="1"/>
</dbReference>
<dbReference type="EMBL" id="JAKIKT010000002">
    <property type="protein sequence ID" value="MCL2913625.1"/>
    <property type="molecule type" value="Genomic_DNA"/>
</dbReference>
<evidence type="ECO:0000259" key="1">
    <source>
        <dbReference type="PROSITE" id="PS51186"/>
    </source>
</evidence>
<proteinExistence type="predicted"/>
<feature type="domain" description="N-acetyltransferase" evidence="1">
    <location>
        <begin position="133"/>
        <end position="284"/>
    </location>
</feature>
<dbReference type="CDD" id="cd04301">
    <property type="entry name" value="NAT_SF"/>
    <property type="match status" value="1"/>
</dbReference>
<sequence length="287" mass="32062">MNNRQCDQLGDLSGAKIHYGPNSDRVYLMSMGKASPSAMPNLMQELADEHHLGKVIARVRQSDAEPFFEHGFVEEASLPGYFGSHGLGVDEDALFLAAYPDTDRRFDPKEANNDKALKQAIAKLKPFRAANDWQVVPMTPAFANEMAHLYRGIFPDYPYPISDAGFLRNSMKEGVLYFGVRHQSRIIALASAELDPKNLAVEMADFATLPEYRGNHLAGLLLDYMEKRLVDEGFRLAFTTARAASIGINRTFACQGYQYQGRLINNALINGNIESMNVWSKALSTRY</sequence>
<dbReference type="NCBIfam" id="TIGR03827">
    <property type="entry name" value="GNAT_ablB"/>
    <property type="match status" value="1"/>
</dbReference>
<evidence type="ECO:0000313" key="3">
    <source>
        <dbReference type="Proteomes" id="UP001202831"/>
    </source>
</evidence>
<reference evidence="2 3" key="1">
    <citation type="submission" date="2022-01" db="EMBL/GenBank/DDBJ databases">
        <title>Whole genome-based taxonomy of the Shewanellaceae.</title>
        <authorList>
            <person name="Martin-Rodriguez A.J."/>
        </authorList>
    </citation>
    <scope>NUCLEOTIDE SEQUENCE [LARGE SCALE GENOMIC DNA]</scope>
    <source>
        <strain evidence="2 3">DSM 21332</strain>
    </source>
</reference>
<keyword evidence="3" id="KW-1185">Reference proteome</keyword>
<dbReference type="InterPro" id="IPR016181">
    <property type="entry name" value="Acyl_CoA_acyltransferase"/>
</dbReference>
<accession>A0ABT0N631</accession>
<dbReference type="PROSITE" id="PS51186">
    <property type="entry name" value="GNAT"/>
    <property type="match status" value="1"/>
</dbReference>
<dbReference type="InterPro" id="IPR022525">
    <property type="entry name" value="GNAT_AblB"/>
</dbReference>
<organism evidence="2 3">
    <name type="scientific">Shewanella corallii</name>
    <dbReference type="NCBI Taxonomy" id="560080"/>
    <lineage>
        <taxon>Bacteria</taxon>
        <taxon>Pseudomonadati</taxon>
        <taxon>Pseudomonadota</taxon>
        <taxon>Gammaproteobacteria</taxon>
        <taxon>Alteromonadales</taxon>
        <taxon>Shewanellaceae</taxon>
        <taxon>Shewanella</taxon>
    </lineage>
</organism>
<name>A0ABT0N631_9GAMM</name>
<evidence type="ECO:0000313" key="2">
    <source>
        <dbReference type="EMBL" id="MCL2913625.1"/>
    </source>
</evidence>
<dbReference type="SUPFAM" id="SSF55729">
    <property type="entry name" value="Acyl-CoA N-acyltransferases (Nat)"/>
    <property type="match status" value="1"/>
</dbReference>
<gene>
    <name evidence="2" type="primary">ablB</name>
    <name evidence="2" type="ORF">L2725_07455</name>
</gene>